<dbReference type="SUPFAM" id="SSF88659">
    <property type="entry name" value="Sigma3 and sigma4 domains of RNA polymerase sigma factors"/>
    <property type="match status" value="1"/>
</dbReference>
<dbReference type="InterPro" id="IPR013324">
    <property type="entry name" value="RNA_pol_sigma_r3/r4-like"/>
</dbReference>
<evidence type="ECO:0000259" key="2">
    <source>
        <dbReference type="Pfam" id="PF20239"/>
    </source>
</evidence>
<gene>
    <name evidence="3" type="ORF">A3K89_11340</name>
</gene>
<dbReference type="PROSITE" id="PS50005">
    <property type="entry name" value="TPR"/>
    <property type="match status" value="1"/>
</dbReference>
<dbReference type="Gene3D" id="1.10.1740.10">
    <property type="match status" value="1"/>
</dbReference>
<reference evidence="3 4" key="1">
    <citation type="submission" date="2016-03" db="EMBL/GenBank/DDBJ databases">
        <title>Genome sequence of Rhodococcus kyotonensis KB10.</title>
        <authorList>
            <person name="Jeong H."/>
            <person name="Hong C.E."/>
            <person name="Jo S.H."/>
            <person name="Park J.M."/>
        </authorList>
    </citation>
    <scope>NUCLEOTIDE SEQUENCE [LARGE SCALE GENOMIC DNA]</scope>
    <source>
        <strain evidence="3 4">KB10</strain>
    </source>
</reference>
<keyword evidence="1" id="KW-0802">TPR repeat</keyword>
<evidence type="ECO:0000256" key="1">
    <source>
        <dbReference type="PROSITE-ProRule" id="PRU00339"/>
    </source>
</evidence>
<name>A0A177Y846_9NOCA</name>
<dbReference type="Gene3D" id="1.25.40.10">
    <property type="entry name" value="Tetratricopeptide repeat domain"/>
    <property type="match status" value="1"/>
</dbReference>
<comment type="caution">
    <text evidence="3">The sequence shown here is derived from an EMBL/GenBank/DDBJ whole genome shotgun (WGS) entry which is preliminary data.</text>
</comment>
<dbReference type="SUPFAM" id="SSF88946">
    <property type="entry name" value="Sigma2 domain of RNA polymerase sigma factors"/>
    <property type="match status" value="1"/>
</dbReference>
<dbReference type="InterPro" id="IPR019734">
    <property type="entry name" value="TPR_rpt"/>
</dbReference>
<sequence length="416" mass="44448">MTSTVAHAEAAARTSYGRLLAILVGASGDITSSEDALADAFERALTTWPRNGVPTNPDAWLLTAARHRQRDGWKSAASRTSVSLDPAVHARSSVDDIDPDAVPDKRLQLMLMCAHPAIDPAVHTPLMLDVVLGCTAKQIAQAFALPTSTLAARLGRAKKRIRDAHIPFELPDRSVLPARLTAVMAAVHGAFAIDWHTTGTEVREGLAGEALHLVETLCVLLPDDAEAHGLAALMCLSLARLPARYDDGVLVPLPEQDETRWNQDLLSRGENHLRVAHASTSRGSPLGRFQLEAAIEAVHCARRRTGVTDWYHLAQVHSALQTLAPTVGGAVALAVVTAEIDGPAVGLRMLDDASVATSFQPAWAARANLLGRLGRVDDAAAAYAKAMSLSPDAPTREFLRRRLESLGPDEVPDSLT</sequence>
<dbReference type="InterPro" id="IPR046531">
    <property type="entry name" value="DUF6596"/>
</dbReference>
<dbReference type="InterPro" id="IPR011990">
    <property type="entry name" value="TPR-like_helical_dom_sf"/>
</dbReference>
<feature type="domain" description="DUF6596" evidence="2">
    <location>
        <begin position="179"/>
        <end position="276"/>
    </location>
</feature>
<dbReference type="Proteomes" id="UP000077519">
    <property type="component" value="Unassembled WGS sequence"/>
</dbReference>
<dbReference type="GO" id="GO:0006352">
    <property type="term" value="P:DNA-templated transcription initiation"/>
    <property type="evidence" value="ECO:0007669"/>
    <property type="project" value="InterPro"/>
</dbReference>
<dbReference type="PANTHER" id="PTHR47756">
    <property type="entry name" value="BLL6612 PROTEIN-RELATED"/>
    <property type="match status" value="1"/>
</dbReference>
<dbReference type="Pfam" id="PF20239">
    <property type="entry name" value="DUF6596"/>
    <property type="match status" value="1"/>
</dbReference>
<dbReference type="GO" id="GO:0003700">
    <property type="term" value="F:DNA-binding transcription factor activity"/>
    <property type="evidence" value="ECO:0007669"/>
    <property type="project" value="InterPro"/>
</dbReference>
<evidence type="ECO:0000313" key="3">
    <source>
        <dbReference type="EMBL" id="OAK51621.1"/>
    </source>
</evidence>
<dbReference type="EMBL" id="LVHI01000038">
    <property type="protein sequence ID" value="OAK51621.1"/>
    <property type="molecule type" value="Genomic_DNA"/>
</dbReference>
<keyword evidence="4" id="KW-1185">Reference proteome</keyword>
<protein>
    <submittedName>
        <fullName evidence="3">RNA polymerase subunit sigma-70</fullName>
    </submittedName>
</protein>
<proteinExistence type="predicted"/>
<evidence type="ECO:0000313" key="4">
    <source>
        <dbReference type="Proteomes" id="UP000077519"/>
    </source>
</evidence>
<dbReference type="InterPro" id="IPR013325">
    <property type="entry name" value="RNA_pol_sigma_r2"/>
</dbReference>
<feature type="repeat" description="TPR" evidence="1">
    <location>
        <begin position="360"/>
        <end position="393"/>
    </location>
</feature>
<accession>A0A177Y846</accession>
<dbReference type="AlphaFoldDB" id="A0A177Y846"/>
<dbReference type="PANTHER" id="PTHR47756:SF2">
    <property type="entry name" value="BLL6612 PROTEIN"/>
    <property type="match status" value="1"/>
</dbReference>
<organism evidence="3 4">
    <name type="scientific">Rhodococcoides kyotonense</name>
    <dbReference type="NCBI Taxonomy" id="398843"/>
    <lineage>
        <taxon>Bacteria</taxon>
        <taxon>Bacillati</taxon>
        <taxon>Actinomycetota</taxon>
        <taxon>Actinomycetes</taxon>
        <taxon>Mycobacteriales</taxon>
        <taxon>Nocardiaceae</taxon>
        <taxon>Rhodococcoides</taxon>
    </lineage>
</organism>
<dbReference type="SUPFAM" id="SSF48452">
    <property type="entry name" value="TPR-like"/>
    <property type="match status" value="1"/>
</dbReference>